<accession>A0A081FVP5</accession>
<proteinExistence type="predicted"/>
<feature type="region of interest" description="Disordered" evidence="1">
    <location>
        <begin position="43"/>
        <end position="63"/>
    </location>
</feature>
<protein>
    <submittedName>
        <fullName evidence="2">Uncharacterized protein</fullName>
    </submittedName>
</protein>
<dbReference type="RefSeq" id="WP_051693004.1">
    <property type="nucleotide sequence ID" value="NZ_JMQN01000047.1"/>
</dbReference>
<dbReference type="Proteomes" id="UP000028252">
    <property type="component" value="Unassembled WGS sequence"/>
</dbReference>
<dbReference type="OrthoDB" id="6088711at2"/>
<evidence type="ECO:0000313" key="3">
    <source>
        <dbReference type="Proteomes" id="UP000028252"/>
    </source>
</evidence>
<dbReference type="eggNOG" id="ENOG5033D8I">
    <property type="taxonomic scope" value="Bacteria"/>
</dbReference>
<dbReference type="EMBL" id="JMQN01000047">
    <property type="protein sequence ID" value="KEA62600.1"/>
    <property type="molecule type" value="Genomic_DNA"/>
</dbReference>
<name>A0A081FVP5_9GAMM</name>
<comment type="caution">
    <text evidence="2">The sequence shown here is derived from an EMBL/GenBank/DDBJ whole genome shotgun (WGS) entry which is preliminary data.</text>
</comment>
<organism evidence="2 3">
    <name type="scientific">Marinobacterium lacunae</name>
    <dbReference type="NCBI Taxonomy" id="1232683"/>
    <lineage>
        <taxon>Bacteria</taxon>
        <taxon>Pseudomonadati</taxon>
        <taxon>Pseudomonadota</taxon>
        <taxon>Gammaproteobacteria</taxon>
        <taxon>Oceanospirillales</taxon>
        <taxon>Oceanospirillaceae</taxon>
        <taxon>Marinobacterium</taxon>
    </lineage>
</organism>
<sequence length="124" mass="13977">MDTTTRNLFERYQPLLEAAWMLGRETLRRSGIDSDMLPERAQFGFEPRQDPFTGEPTLNGRWAPADGQRRAQLVINADGSLMLECDLICPHPGFEGRWAEQISIWGRSASALKAEVSLLEQLGD</sequence>
<dbReference type="AlphaFoldDB" id="A0A081FVP5"/>
<evidence type="ECO:0000313" key="2">
    <source>
        <dbReference type="EMBL" id="KEA62600.1"/>
    </source>
</evidence>
<keyword evidence="3" id="KW-1185">Reference proteome</keyword>
<dbReference type="PATRIC" id="fig|1232683.4.peg.3022"/>
<dbReference type="STRING" id="1232683.ADIMK_3072"/>
<reference evidence="2 3" key="1">
    <citation type="submission" date="2014-04" db="EMBL/GenBank/DDBJ databases">
        <title>Marinobacterium kochiensis sp. nov., isolated from sediment sample collected from Kochi backwaters in Kerala, India.</title>
        <authorList>
            <person name="Singh A."/>
            <person name="Pinnaka A.K."/>
        </authorList>
    </citation>
    <scope>NUCLEOTIDE SEQUENCE [LARGE SCALE GENOMIC DNA]</scope>
    <source>
        <strain evidence="2 3">AK27</strain>
    </source>
</reference>
<gene>
    <name evidence="2" type="ORF">ADIMK_3072</name>
</gene>
<evidence type="ECO:0000256" key="1">
    <source>
        <dbReference type="SAM" id="MobiDB-lite"/>
    </source>
</evidence>